<feature type="region of interest" description="Disordered" evidence="1">
    <location>
        <begin position="81"/>
        <end position="111"/>
    </location>
</feature>
<keyword evidence="3" id="KW-1185">Reference proteome</keyword>
<dbReference type="EMBL" id="JAINUF010000001">
    <property type="protein sequence ID" value="KAJ8379824.1"/>
    <property type="molecule type" value="Genomic_DNA"/>
</dbReference>
<evidence type="ECO:0000256" key="1">
    <source>
        <dbReference type="SAM" id="MobiDB-lite"/>
    </source>
</evidence>
<dbReference type="AlphaFoldDB" id="A0A9Q1GAA9"/>
<protein>
    <submittedName>
        <fullName evidence="2">Uncharacterized protein</fullName>
    </submittedName>
</protein>
<organism evidence="2 3">
    <name type="scientific">Synaphobranchus kaupii</name>
    <name type="common">Kaup's arrowtooth eel</name>
    <dbReference type="NCBI Taxonomy" id="118154"/>
    <lineage>
        <taxon>Eukaryota</taxon>
        <taxon>Metazoa</taxon>
        <taxon>Chordata</taxon>
        <taxon>Craniata</taxon>
        <taxon>Vertebrata</taxon>
        <taxon>Euteleostomi</taxon>
        <taxon>Actinopterygii</taxon>
        <taxon>Neopterygii</taxon>
        <taxon>Teleostei</taxon>
        <taxon>Anguilliformes</taxon>
        <taxon>Synaphobranchidae</taxon>
        <taxon>Synaphobranchus</taxon>
    </lineage>
</organism>
<gene>
    <name evidence="2" type="ORF">SKAU_G00006020</name>
</gene>
<proteinExistence type="predicted"/>
<reference evidence="2" key="1">
    <citation type="journal article" date="2023" name="Science">
        <title>Genome structures resolve the early diversification of teleost fishes.</title>
        <authorList>
            <person name="Parey E."/>
            <person name="Louis A."/>
            <person name="Montfort J."/>
            <person name="Bouchez O."/>
            <person name="Roques C."/>
            <person name="Iampietro C."/>
            <person name="Lluch J."/>
            <person name="Castinel A."/>
            <person name="Donnadieu C."/>
            <person name="Desvignes T."/>
            <person name="Floi Bucao C."/>
            <person name="Jouanno E."/>
            <person name="Wen M."/>
            <person name="Mejri S."/>
            <person name="Dirks R."/>
            <person name="Jansen H."/>
            <person name="Henkel C."/>
            <person name="Chen W.J."/>
            <person name="Zahm M."/>
            <person name="Cabau C."/>
            <person name="Klopp C."/>
            <person name="Thompson A.W."/>
            <person name="Robinson-Rechavi M."/>
            <person name="Braasch I."/>
            <person name="Lecointre G."/>
            <person name="Bobe J."/>
            <person name="Postlethwait J.H."/>
            <person name="Berthelot C."/>
            <person name="Roest Crollius H."/>
            <person name="Guiguen Y."/>
        </authorList>
    </citation>
    <scope>NUCLEOTIDE SEQUENCE</scope>
    <source>
        <strain evidence="2">WJC10195</strain>
    </source>
</reference>
<evidence type="ECO:0000313" key="2">
    <source>
        <dbReference type="EMBL" id="KAJ8379824.1"/>
    </source>
</evidence>
<dbReference type="Proteomes" id="UP001152622">
    <property type="component" value="Chromosome 1"/>
</dbReference>
<evidence type="ECO:0000313" key="3">
    <source>
        <dbReference type="Proteomes" id="UP001152622"/>
    </source>
</evidence>
<comment type="caution">
    <text evidence="2">The sequence shown here is derived from an EMBL/GenBank/DDBJ whole genome shotgun (WGS) entry which is preliminary data.</text>
</comment>
<name>A0A9Q1GAA9_SYNKA</name>
<sequence>MAEKDIMMGFQSWDWEVLKGSSAAPAGGSGGIEGLLRGISILATMTLLSFAFRTAPSEGGVFGNLGQAAFHRCRVQGTGQGRRCRGRVRAGGAGPPSAVKGKAGDPGELQI</sequence>
<accession>A0A9Q1GAA9</accession>